<dbReference type="InterPro" id="IPR013879">
    <property type="entry name" value="DUF1761"/>
</dbReference>
<protein>
    <recommendedName>
        <fullName evidence="4">DUF1761 domain-containing protein</fullName>
    </recommendedName>
</protein>
<evidence type="ECO:0000313" key="2">
    <source>
        <dbReference type="EMBL" id="GGO05993.1"/>
    </source>
</evidence>
<evidence type="ECO:0008006" key="4">
    <source>
        <dbReference type="Google" id="ProtNLM"/>
    </source>
</evidence>
<feature type="transmembrane region" description="Helical" evidence="1">
    <location>
        <begin position="113"/>
        <end position="135"/>
    </location>
</feature>
<keyword evidence="1" id="KW-0472">Membrane</keyword>
<dbReference type="Proteomes" id="UP000602381">
    <property type="component" value="Unassembled WGS sequence"/>
</dbReference>
<dbReference type="RefSeq" id="WP_188873383.1">
    <property type="nucleotide sequence ID" value="NZ_BMOV01000001.1"/>
</dbReference>
<reference evidence="3" key="1">
    <citation type="journal article" date="2019" name="Int. J. Syst. Evol. Microbiol.">
        <title>The Global Catalogue of Microorganisms (GCM) 10K type strain sequencing project: providing services to taxonomists for standard genome sequencing and annotation.</title>
        <authorList>
            <consortium name="The Broad Institute Genomics Platform"/>
            <consortium name="The Broad Institute Genome Sequencing Center for Infectious Disease"/>
            <person name="Wu L."/>
            <person name="Ma J."/>
        </authorList>
    </citation>
    <scope>NUCLEOTIDE SEQUENCE [LARGE SCALE GENOMIC DNA]</scope>
    <source>
        <strain evidence="3">JCM 17843</strain>
    </source>
</reference>
<keyword evidence="3" id="KW-1185">Reference proteome</keyword>
<dbReference type="Pfam" id="PF08570">
    <property type="entry name" value="DUF1761"/>
    <property type="match status" value="1"/>
</dbReference>
<name>A0ABQ2L9X0_9PROT</name>
<gene>
    <name evidence="2" type="ORF">GCM10007972_03930</name>
</gene>
<sequence length="136" mass="14956">MILFQLNYLAIVIAAIVYLGMAGLWYSPLAFGKSWAQENRFKPDELDDRSMLPALGYAFLAAIVLAFGLALLSKWAGVENWFTGALMGLFISLMISVPAALPVYVFENRSMRLFTINEGMPVVAMVIMGAVIGGWK</sequence>
<comment type="caution">
    <text evidence="2">The sequence shown here is derived from an EMBL/GenBank/DDBJ whole genome shotgun (WGS) entry which is preliminary data.</text>
</comment>
<evidence type="ECO:0000313" key="3">
    <source>
        <dbReference type="Proteomes" id="UP000602381"/>
    </source>
</evidence>
<keyword evidence="1" id="KW-1133">Transmembrane helix</keyword>
<accession>A0ABQ2L9X0</accession>
<evidence type="ECO:0000256" key="1">
    <source>
        <dbReference type="SAM" id="Phobius"/>
    </source>
</evidence>
<dbReference type="EMBL" id="BMOV01000001">
    <property type="protein sequence ID" value="GGO05993.1"/>
    <property type="molecule type" value="Genomic_DNA"/>
</dbReference>
<feature type="transmembrane region" description="Helical" evidence="1">
    <location>
        <begin position="6"/>
        <end position="31"/>
    </location>
</feature>
<organism evidence="2 3">
    <name type="scientific">Iodidimonas muriae</name>
    <dbReference type="NCBI Taxonomy" id="261467"/>
    <lineage>
        <taxon>Bacteria</taxon>
        <taxon>Pseudomonadati</taxon>
        <taxon>Pseudomonadota</taxon>
        <taxon>Alphaproteobacteria</taxon>
        <taxon>Iodidimonadales</taxon>
        <taxon>Iodidimonadaceae</taxon>
        <taxon>Iodidimonas</taxon>
    </lineage>
</organism>
<proteinExistence type="predicted"/>
<feature type="transmembrane region" description="Helical" evidence="1">
    <location>
        <begin position="52"/>
        <end position="72"/>
    </location>
</feature>
<keyword evidence="1" id="KW-0812">Transmembrane</keyword>
<feature type="transmembrane region" description="Helical" evidence="1">
    <location>
        <begin position="84"/>
        <end position="106"/>
    </location>
</feature>